<dbReference type="InParanoid" id="A0A1Z5KG06"/>
<dbReference type="SUPFAM" id="SSF53474">
    <property type="entry name" value="alpha/beta-Hydrolases"/>
    <property type="match status" value="1"/>
</dbReference>
<dbReference type="EMBL" id="BDSP01000219">
    <property type="protein sequence ID" value="GAX25136.1"/>
    <property type="molecule type" value="Genomic_DNA"/>
</dbReference>
<evidence type="ECO:0000256" key="6">
    <source>
        <dbReference type="ARBA" id="ARBA00022824"/>
    </source>
</evidence>
<dbReference type="GO" id="GO:0006505">
    <property type="term" value="P:GPI anchor metabolic process"/>
    <property type="evidence" value="ECO:0007669"/>
    <property type="project" value="TreeGrafter"/>
</dbReference>
<dbReference type="PANTHER" id="PTHR15495">
    <property type="entry name" value="NEGATIVE REGULATOR OF VESICLE FORMATION-RELATED"/>
    <property type="match status" value="1"/>
</dbReference>
<feature type="transmembrane region" description="Helical" evidence="10">
    <location>
        <begin position="507"/>
        <end position="526"/>
    </location>
</feature>
<dbReference type="Pfam" id="PF07819">
    <property type="entry name" value="PGAP1"/>
    <property type="match status" value="1"/>
</dbReference>
<feature type="transmembrane region" description="Helical" evidence="10">
    <location>
        <begin position="438"/>
        <end position="463"/>
    </location>
</feature>
<keyword evidence="6 10" id="KW-0256">Endoplasmic reticulum</keyword>
<keyword evidence="4 10" id="KW-0812">Transmembrane</keyword>
<evidence type="ECO:0000256" key="4">
    <source>
        <dbReference type="ARBA" id="ARBA00022692"/>
    </source>
</evidence>
<evidence type="ECO:0000256" key="1">
    <source>
        <dbReference type="ARBA" id="ARBA00004477"/>
    </source>
</evidence>
<protein>
    <recommendedName>
        <fullName evidence="10">GPI inositol-deacylase</fullName>
        <ecNumber evidence="10">3.1.-.-</ecNumber>
    </recommendedName>
</protein>
<name>A0A1Z5KG06_FISSO</name>
<dbReference type="EC" id="3.1.-.-" evidence="10"/>
<comment type="subcellular location">
    <subcellularLocation>
        <location evidence="1">Endoplasmic reticulum membrane</location>
        <topology evidence="1">Multi-pass membrane protein</topology>
    </subcellularLocation>
</comment>
<dbReference type="GO" id="GO:0005789">
    <property type="term" value="C:endoplasmic reticulum membrane"/>
    <property type="evidence" value="ECO:0007669"/>
    <property type="project" value="UniProtKB-SubCell"/>
</dbReference>
<evidence type="ECO:0000256" key="10">
    <source>
        <dbReference type="RuleBase" id="RU365011"/>
    </source>
</evidence>
<dbReference type="GO" id="GO:0015031">
    <property type="term" value="P:protein transport"/>
    <property type="evidence" value="ECO:0007669"/>
    <property type="project" value="UniProtKB-KW"/>
</dbReference>
<feature type="transmembrane region" description="Helical" evidence="10">
    <location>
        <begin position="367"/>
        <end position="396"/>
    </location>
</feature>
<comment type="function">
    <text evidence="10">Involved in inositol deacylation of GPI-anchored proteins which plays important roles in the quality control and ER-associated degradation of GPI-anchored proteins.</text>
</comment>
<keyword evidence="3 10" id="KW-0813">Transport</keyword>
<proteinExistence type="inferred from homology"/>
<dbReference type="PANTHER" id="PTHR15495:SF7">
    <property type="entry name" value="GPI INOSITOL-DEACYLASE"/>
    <property type="match status" value="1"/>
</dbReference>
<accession>A0A1Z5KG06</accession>
<keyword evidence="8 10" id="KW-1133">Transmembrane helix</keyword>
<evidence type="ECO:0000256" key="8">
    <source>
        <dbReference type="ARBA" id="ARBA00022989"/>
    </source>
</evidence>
<reference evidence="12 13" key="1">
    <citation type="journal article" date="2015" name="Plant Cell">
        <title>Oil accumulation by the oleaginous diatom Fistulifera solaris as revealed by the genome and transcriptome.</title>
        <authorList>
            <person name="Tanaka T."/>
            <person name="Maeda Y."/>
            <person name="Veluchamy A."/>
            <person name="Tanaka M."/>
            <person name="Abida H."/>
            <person name="Marechal E."/>
            <person name="Bowler C."/>
            <person name="Muto M."/>
            <person name="Sunaga Y."/>
            <person name="Tanaka M."/>
            <person name="Yoshino T."/>
            <person name="Taniguchi T."/>
            <person name="Fukuda Y."/>
            <person name="Nemoto M."/>
            <person name="Matsumoto M."/>
            <person name="Wong P.S."/>
            <person name="Aburatani S."/>
            <person name="Fujibuchi W."/>
        </authorList>
    </citation>
    <scope>NUCLEOTIDE SEQUENCE [LARGE SCALE GENOMIC DNA]</scope>
    <source>
        <strain evidence="12 13">JPCC DA0580</strain>
    </source>
</reference>
<feature type="domain" description="GPI inositol-deacylase PGAP1-like alpha/beta" evidence="11">
    <location>
        <begin position="95"/>
        <end position="319"/>
    </location>
</feature>
<dbReference type="Gene3D" id="3.40.50.1820">
    <property type="entry name" value="alpha/beta hydrolase"/>
    <property type="match status" value="1"/>
</dbReference>
<keyword evidence="9 10" id="KW-0472">Membrane</keyword>
<evidence type="ECO:0000256" key="5">
    <source>
        <dbReference type="ARBA" id="ARBA00022801"/>
    </source>
</evidence>
<feature type="transmembrane region" description="Helical" evidence="10">
    <location>
        <begin position="475"/>
        <end position="495"/>
    </location>
</feature>
<evidence type="ECO:0000256" key="9">
    <source>
        <dbReference type="ARBA" id="ARBA00023136"/>
    </source>
</evidence>
<comment type="caution">
    <text evidence="12">The sequence shown here is derived from an EMBL/GenBank/DDBJ whole genome shotgun (WGS) entry which is preliminary data.</text>
</comment>
<dbReference type="OrthoDB" id="348976at2759"/>
<dbReference type="InterPro" id="IPR012908">
    <property type="entry name" value="PGAP1-ab_dom-like"/>
</dbReference>
<comment type="similarity">
    <text evidence="2 10">Belongs to the GPI inositol-deacylase family.</text>
</comment>
<dbReference type="GO" id="GO:0050185">
    <property type="term" value="F:phosphatidylinositol deacylase activity"/>
    <property type="evidence" value="ECO:0007669"/>
    <property type="project" value="TreeGrafter"/>
</dbReference>
<organism evidence="12 13">
    <name type="scientific">Fistulifera solaris</name>
    <name type="common">Oleaginous diatom</name>
    <dbReference type="NCBI Taxonomy" id="1519565"/>
    <lineage>
        <taxon>Eukaryota</taxon>
        <taxon>Sar</taxon>
        <taxon>Stramenopiles</taxon>
        <taxon>Ochrophyta</taxon>
        <taxon>Bacillariophyta</taxon>
        <taxon>Bacillariophyceae</taxon>
        <taxon>Bacillariophycidae</taxon>
        <taxon>Naviculales</taxon>
        <taxon>Naviculaceae</taxon>
        <taxon>Fistulifera</taxon>
    </lineage>
</organism>
<dbReference type="AlphaFoldDB" id="A0A1Z5KG06"/>
<sequence length="670" mass="75386">MSGSWTHRVAMIYSVCCIVLGRFLAYKYLYHHKECDMTWSQRRFLELPLSTNETPYRLFKFTDARDLRYRPFFAHNNGKVTNLEDNSWCNSHNHSVPVLFVPGHAGDYQQARSLGAHAVHMTGRSMTSNELQQALQLLHNPQEAVLDVYAVDFNEEWSALHRFYVTRQVRFVEQAIQRLVTACEHYETILLVGHSIGGLVSLAAAKAQPTLVNTIVTLATPHQKLVTYEPQLWQWHKSLGQPLGPVDLVLLSVSGGLRDELVSPETTRHRFMNAFYGVSLMGPDFMELARDEGTITTPYLGMDHRAIVWCHNLLAPLRNMVVVLGQGRREKRRARDILETVLSTVPEQALEFKDSIYRQYNLLQNDFGYIGAIMIELSALGNIDLLVFFFAFLGTIKIQESSRGRKPSEWTTTIVLLVIYVVYAYLRGIFHSLRAPNLHTILVAALSAEALYLFFRFILTVFICGRAFRRASRRVCHVVAIGIAILISVLSSRLLKVPQETPNSIGLGVFLVSATVTLGLAHLSSISPQTKSLLQREASFVAWSIPVVLILTFADLVVLIRYSESLGVIGKLCPLVYVRFLIGGSAKSTFNVDESLPVGIICASTYYFVSGNIDDAARIYGLHPLGLFVHLLIVADILRVLLTFSFRQPLLISEAKMESDQQSNEHTKKS</sequence>
<evidence type="ECO:0000256" key="7">
    <source>
        <dbReference type="ARBA" id="ARBA00022927"/>
    </source>
</evidence>
<evidence type="ECO:0000313" key="12">
    <source>
        <dbReference type="EMBL" id="GAX25136.1"/>
    </source>
</evidence>
<evidence type="ECO:0000313" key="13">
    <source>
        <dbReference type="Proteomes" id="UP000198406"/>
    </source>
</evidence>
<gene>
    <name evidence="12" type="ORF">FisN_10Lh341</name>
</gene>
<keyword evidence="5 10" id="KW-0378">Hydrolase</keyword>
<evidence type="ECO:0000256" key="2">
    <source>
        <dbReference type="ARBA" id="ARBA00006931"/>
    </source>
</evidence>
<keyword evidence="7 10" id="KW-0653">Protein transport</keyword>
<dbReference type="GO" id="GO:0006888">
    <property type="term" value="P:endoplasmic reticulum to Golgi vesicle-mediated transport"/>
    <property type="evidence" value="ECO:0007669"/>
    <property type="project" value="TreeGrafter"/>
</dbReference>
<feature type="transmembrane region" description="Helical" evidence="10">
    <location>
        <begin position="538"/>
        <end position="562"/>
    </location>
</feature>
<dbReference type="InterPro" id="IPR029058">
    <property type="entry name" value="AB_hydrolase_fold"/>
</dbReference>
<dbReference type="Proteomes" id="UP000198406">
    <property type="component" value="Unassembled WGS sequence"/>
</dbReference>
<evidence type="ECO:0000256" key="3">
    <source>
        <dbReference type="ARBA" id="ARBA00022448"/>
    </source>
</evidence>
<dbReference type="InterPro" id="IPR039529">
    <property type="entry name" value="PGAP1/BST1"/>
</dbReference>
<feature type="transmembrane region" description="Helical" evidence="10">
    <location>
        <begin position="627"/>
        <end position="646"/>
    </location>
</feature>
<evidence type="ECO:0000259" key="11">
    <source>
        <dbReference type="Pfam" id="PF07819"/>
    </source>
</evidence>
<feature type="transmembrane region" description="Helical" evidence="10">
    <location>
        <begin position="408"/>
        <end position="426"/>
    </location>
</feature>
<keyword evidence="13" id="KW-1185">Reference proteome</keyword>